<dbReference type="Proteomes" id="UP000662939">
    <property type="component" value="Chromosome"/>
</dbReference>
<dbReference type="RefSeq" id="WP_213171283.1">
    <property type="nucleotide sequence ID" value="NZ_CP070496.1"/>
</dbReference>
<dbReference type="InterPro" id="IPR023549">
    <property type="entry name" value="Subtilisin_inhibitor"/>
</dbReference>
<sequence length="137" mass="14273">MIKQILKVTTATAAAAMIAVSFGATASASSTDSANATGEFNLFVEFNDGSIQSTSVSCPAGSGDPQIIWDSCAQLTAANGHIEAIPADGDMMCTMEVRPATLIAEGTWNGEARSFEHTFSNYCVGLRETGGKLFDSH</sequence>
<keyword evidence="3" id="KW-0964">Secreted</keyword>
<organism evidence="9 10">
    <name type="scientific">Natronoglycomyces albus</name>
    <dbReference type="NCBI Taxonomy" id="2811108"/>
    <lineage>
        <taxon>Bacteria</taxon>
        <taxon>Bacillati</taxon>
        <taxon>Actinomycetota</taxon>
        <taxon>Actinomycetes</taxon>
        <taxon>Glycomycetales</taxon>
        <taxon>Glycomycetaceae</taxon>
        <taxon>Natronoglycomyces</taxon>
    </lineage>
</organism>
<dbReference type="Pfam" id="PF00720">
    <property type="entry name" value="SSI"/>
    <property type="match status" value="1"/>
</dbReference>
<proteinExistence type="inferred from homology"/>
<feature type="domain" description="Subtilisin inhibitor" evidence="8">
    <location>
        <begin position="53"/>
        <end position="121"/>
    </location>
</feature>
<feature type="signal peptide" evidence="7">
    <location>
        <begin position="1"/>
        <end position="26"/>
    </location>
</feature>
<keyword evidence="6" id="KW-1015">Disulfide bond</keyword>
<evidence type="ECO:0000313" key="9">
    <source>
        <dbReference type="EMBL" id="QSB05278.1"/>
    </source>
</evidence>
<gene>
    <name evidence="9" type="ORF">JQS30_16245</name>
</gene>
<evidence type="ECO:0000256" key="3">
    <source>
        <dbReference type="ARBA" id="ARBA00022525"/>
    </source>
</evidence>
<evidence type="ECO:0000313" key="10">
    <source>
        <dbReference type="Proteomes" id="UP000662939"/>
    </source>
</evidence>
<comment type="subcellular location">
    <subcellularLocation>
        <location evidence="1">Secreted</location>
    </subcellularLocation>
</comment>
<protein>
    <recommendedName>
        <fullName evidence="8">Subtilisin inhibitor domain-containing protein</fullName>
    </recommendedName>
</protein>
<keyword evidence="10" id="KW-1185">Reference proteome</keyword>
<keyword evidence="5" id="KW-0722">Serine protease inhibitor</keyword>
<dbReference type="Gene3D" id="3.30.350.10">
    <property type="entry name" value="Subtilisin inhibitor-like"/>
    <property type="match status" value="1"/>
</dbReference>
<name>A0A895XUE2_9ACTN</name>
<dbReference type="EMBL" id="CP070496">
    <property type="protein sequence ID" value="QSB05278.1"/>
    <property type="molecule type" value="Genomic_DNA"/>
</dbReference>
<keyword evidence="7" id="KW-0732">Signal</keyword>
<dbReference type="KEGG" id="nav:JQS30_16245"/>
<comment type="similarity">
    <text evidence="2">Belongs to the protease inhibitor I16 (SSI) family.</text>
</comment>
<dbReference type="SUPFAM" id="SSF55399">
    <property type="entry name" value="Subtilisin inhibitor"/>
    <property type="match status" value="1"/>
</dbReference>
<reference evidence="9" key="1">
    <citation type="submission" date="2021-02" db="EMBL/GenBank/DDBJ databases">
        <title>Natronoglycomyces albus gen. nov., sp. nov, a haloalkaliphilic actinobacterium from a soda solonchak soil.</title>
        <authorList>
            <person name="Sorokin D.Y."/>
            <person name="Khijniak T.V."/>
            <person name="Zakharycheva A.P."/>
            <person name="Boueva O.V."/>
            <person name="Ariskina E.V."/>
            <person name="Hahnke R.L."/>
            <person name="Bunk B."/>
            <person name="Sproer C."/>
            <person name="Schumann P."/>
            <person name="Evtushenko L.I."/>
            <person name="Kublanov I.V."/>
        </authorList>
    </citation>
    <scope>NUCLEOTIDE SEQUENCE</scope>
    <source>
        <strain evidence="9">DSM 106290</strain>
    </source>
</reference>
<evidence type="ECO:0000256" key="7">
    <source>
        <dbReference type="SAM" id="SignalP"/>
    </source>
</evidence>
<dbReference type="InterPro" id="IPR036819">
    <property type="entry name" value="Subtilisin_inhibitor-like_sf"/>
</dbReference>
<accession>A0A895XUE2</accession>
<evidence type="ECO:0000256" key="2">
    <source>
        <dbReference type="ARBA" id="ARBA00010472"/>
    </source>
</evidence>
<evidence type="ECO:0000259" key="8">
    <source>
        <dbReference type="Pfam" id="PF00720"/>
    </source>
</evidence>
<dbReference type="AlphaFoldDB" id="A0A895XUE2"/>
<evidence type="ECO:0000256" key="4">
    <source>
        <dbReference type="ARBA" id="ARBA00022690"/>
    </source>
</evidence>
<evidence type="ECO:0000256" key="6">
    <source>
        <dbReference type="ARBA" id="ARBA00023157"/>
    </source>
</evidence>
<evidence type="ECO:0000256" key="5">
    <source>
        <dbReference type="ARBA" id="ARBA00022900"/>
    </source>
</evidence>
<evidence type="ECO:0000256" key="1">
    <source>
        <dbReference type="ARBA" id="ARBA00004613"/>
    </source>
</evidence>
<dbReference type="GO" id="GO:0005576">
    <property type="term" value="C:extracellular region"/>
    <property type="evidence" value="ECO:0007669"/>
    <property type="project" value="UniProtKB-SubCell"/>
</dbReference>
<feature type="chain" id="PRO_5039653860" description="Subtilisin inhibitor domain-containing protein" evidence="7">
    <location>
        <begin position="27"/>
        <end position="137"/>
    </location>
</feature>
<dbReference type="GO" id="GO:0004867">
    <property type="term" value="F:serine-type endopeptidase inhibitor activity"/>
    <property type="evidence" value="ECO:0007669"/>
    <property type="project" value="UniProtKB-KW"/>
</dbReference>
<keyword evidence="4" id="KW-0646">Protease inhibitor</keyword>